<dbReference type="AlphaFoldDB" id="A0A8H4X9K2"/>
<sequence length="151" mass="16681">MQNGRASIKHGGIWGAPPHRLLALPYRHVRFAPISAVVPLTTADRGGPLARDGSGGTLRTWPAHATLAKQNDGHVVGHYILYPECRNRRVLETCVPETLAVWTRSKEVRNALLRRARRCWRGVESVETTGTRDAPPSQPQPISTGMHVLFP</sequence>
<organism evidence="2 3">
    <name type="scientific">Fusarium zealandicum</name>
    <dbReference type="NCBI Taxonomy" id="1053134"/>
    <lineage>
        <taxon>Eukaryota</taxon>
        <taxon>Fungi</taxon>
        <taxon>Dikarya</taxon>
        <taxon>Ascomycota</taxon>
        <taxon>Pezizomycotina</taxon>
        <taxon>Sordariomycetes</taxon>
        <taxon>Hypocreomycetidae</taxon>
        <taxon>Hypocreales</taxon>
        <taxon>Nectriaceae</taxon>
        <taxon>Fusarium</taxon>
        <taxon>Fusarium staphyleae species complex</taxon>
    </lineage>
</organism>
<dbReference type="Proteomes" id="UP000635477">
    <property type="component" value="Unassembled WGS sequence"/>
</dbReference>
<keyword evidence="3" id="KW-1185">Reference proteome</keyword>
<reference evidence="2" key="2">
    <citation type="submission" date="2020-05" db="EMBL/GenBank/DDBJ databases">
        <authorList>
            <person name="Kim H.-S."/>
            <person name="Proctor R.H."/>
            <person name="Brown D.W."/>
        </authorList>
    </citation>
    <scope>NUCLEOTIDE SEQUENCE</scope>
    <source>
        <strain evidence="2">NRRL 22465</strain>
    </source>
</reference>
<dbReference type="EMBL" id="JABEYC010001258">
    <property type="protein sequence ID" value="KAF4966993.1"/>
    <property type="molecule type" value="Genomic_DNA"/>
</dbReference>
<gene>
    <name evidence="2" type="ORF">FZEAL_10587</name>
</gene>
<evidence type="ECO:0000313" key="2">
    <source>
        <dbReference type="EMBL" id="KAF4966993.1"/>
    </source>
</evidence>
<proteinExistence type="predicted"/>
<accession>A0A8H4X9K2</accession>
<feature type="region of interest" description="Disordered" evidence="1">
    <location>
        <begin position="125"/>
        <end position="151"/>
    </location>
</feature>
<comment type="caution">
    <text evidence="2">The sequence shown here is derived from an EMBL/GenBank/DDBJ whole genome shotgun (WGS) entry which is preliminary data.</text>
</comment>
<name>A0A8H4X9K2_9HYPO</name>
<reference evidence="2" key="1">
    <citation type="journal article" date="2020" name="BMC Genomics">
        <title>Correction to: Identification and distribution of gene clusters required for synthesis of sphingolipid metabolism inhibitors in diverse species of the filamentous fungus Fusarium.</title>
        <authorList>
            <person name="Kim H.S."/>
            <person name="Lohmar J.M."/>
            <person name="Busman M."/>
            <person name="Brown D.W."/>
            <person name="Naumann T.A."/>
            <person name="Divon H.H."/>
            <person name="Lysoe E."/>
            <person name="Uhlig S."/>
            <person name="Proctor R.H."/>
        </authorList>
    </citation>
    <scope>NUCLEOTIDE SEQUENCE</scope>
    <source>
        <strain evidence="2">NRRL 22465</strain>
    </source>
</reference>
<evidence type="ECO:0000313" key="3">
    <source>
        <dbReference type="Proteomes" id="UP000635477"/>
    </source>
</evidence>
<evidence type="ECO:0000256" key="1">
    <source>
        <dbReference type="SAM" id="MobiDB-lite"/>
    </source>
</evidence>
<protein>
    <submittedName>
        <fullName evidence="2">Uncharacterized protein</fullName>
    </submittedName>
</protein>